<evidence type="ECO:0000313" key="3">
    <source>
        <dbReference type="Proteomes" id="UP000183918"/>
    </source>
</evidence>
<dbReference type="EMBL" id="FNPG01000021">
    <property type="protein sequence ID" value="SDY53415.1"/>
    <property type="molecule type" value="Genomic_DNA"/>
</dbReference>
<organism evidence="2 3">
    <name type="scientific">Lachnobacterium bovis DSM 14045</name>
    <dbReference type="NCBI Taxonomy" id="1122142"/>
    <lineage>
        <taxon>Bacteria</taxon>
        <taxon>Bacillati</taxon>
        <taxon>Bacillota</taxon>
        <taxon>Clostridia</taxon>
        <taxon>Lachnospirales</taxon>
        <taxon>Lachnospiraceae</taxon>
        <taxon>Lachnobacterium</taxon>
    </lineage>
</organism>
<dbReference type="RefSeq" id="WP_074718161.1">
    <property type="nucleotide sequence ID" value="NZ_FNPG01000021.1"/>
</dbReference>
<name>A0A1H3KNW4_9FIRM</name>
<keyword evidence="3" id="KW-1185">Reference proteome</keyword>
<feature type="transmembrane region" description="Helical" evidence="1">
    <location>
        <begin position="134"/>
        <end position="155"/>
    </location>
</feature>
<keyword evidence="1" id="KW-0812">Transmembrane</keyword>
<feature type="transmembrane region" description="Helical" evidence="1">
    <location>
        <begin position="103"/>
        <end position="122"/>
    </location>
</feature>
<protein>
    <submittedName>
        <fullName evidence="2">Uncharacterized protein</fullName>
    </submittedName>
</protein>
<evidence type="ECO:0000256" key="1">
    <source>
        <dbReference type="SAM" id="Phobius"/>
    </source>
</evidence>
<feature type="transmembrane region" description="Helical" evidence="1">
    <location>
        <begin position="73"/>
        <end position="91"/>
    </location>
</feature>
<dbReference type="OrthoDB" id="9944953at2"/>
<reference evidence="2 3" key="1">
    <citation type="submission" date="2016-10" db="EMBL/GenBank/DDBJ databases">
        <authorList>
            <person name="de Groot N.N."/>
        </authorList>
    </citation>
    <scope>NUCLEOTIDE SEQUENCE [LARGE SCALE GENOMIC DNA]</scope>
    <source>
        <strain evidence="2 3">DSM 14045</strain>
    </source>
</reference>
<feature type="transmembrane region" description="Helical" evidence="1">
    <location>
        <begin position="27"/>
        <end position="47"/>
    </location>
</feature>
<dbReference type="STRING" id="1122142.SAMN02910414_01765"/>
<dbReference type="AlphaFoldDB" id="A0A1H3KNW4"/>
<keyword evidence="1" id="KW-1133">Transmembrane helix</keyword>
<proteinExistence type="predicted"/>
<sequence length="175" mass="20483">MQYNDNLHYRIQPRGNRKKVKDYTRTLLAVLLPFQAIITLISCIPFRESIELTIQVSRREKCSDLMYTTAYSIWSNFLLIVNVLIFLVIIYDIYQIKKAGYRVLLHIVMLFMLRDLYLVYRASAFREKLSYAEIISIIGCVVRVIAIGVMSMIIIKNPQIVDMILVSNKFEMLGF</sequence>
<evidence type="ECO:0000313" key="2">
    <source>
        <dbReference type="EMBL" id="SDY53415.1"/>
    </source>
</evidence>
<keyword evidence="1" id="KW-0472">Membrane</keyword>
<accession>A0A1H3KNW4</accession>
<dbReference type="Proteomes" id="UP000183918">
    <property type="component" value="Unassembled WGS sequence"/>
</dbReference>
<gene>
    <name evidence="2" type="ORF">SAMN02910414_01765</name>
</gene>